<proteinExistence type="predicted"/>
<keyword evidence="2" id="KW-1185">Reference proteome</keyword>
<organism evidence="1 2">
    <name type="scientific">Holotrichia oblita</name>
    <name type="common">Chafer beetle</name>
    <dbReference type="NCBI Taxonomy" id="644536"/>
    <lineage>
        <taxon>Eukaryota</taxon>
        <taxon>Metazoa</taxon>
        <taxon>Ecdysozoa</taxon>
        <taxon>Arthropoda</taxon>
        <taxon>Hexapoda</taxon>
        <taxon>Insecta</taxon>
        <taxon>Pterygota</taxon>
        <taxon>Neoptera</taxon>
        <taxon>Endopterygota</taxon>
        <taxon>Coleoptera</taxon>
        <taxon>Polyphaga</taxon>
        <taxon>Scarabaeiformia</taxon>
        <taxon>Scarabaeidae</taxon>
        <taxon>Melolonthinae</taxon>
        <taxon>Holotrichia</taxon>
    </lineage>
</organism>
<name>A0ACB9THQ7_HOLOL</name>
<accession>A0ACB9THQ7</accession>
<gene>
    <name evidence="1" type="ORF">MML48_3g00021174</name>
</gene>
<reference evidence="1" key="1">
    <citation type="submission" date="2022-04" db="EMBL/GenBank/DDBJ databases">
        <title>Chromosome-scale genome assembly of Holotrichia oblita Faldermann.</title>
        <authorList>
            <person name="Rongchong L."/>
        </authorList>
    </citation>
    <scope>NUCLEOTIDE SEQUENCE</scope>
    <source>
        <strain evidence="1">81SQS9</strain>
    </source>
</reference>
<comment type="caution">
    <text evidence="1">The sequence shown here is derived from an EMBL/GenBank/DDBJ whole genome shotgun (WGS) entry which is preliminary data.</text>
</comment>
<dbReference type="Proteomes" id="UP001056778">
    <property type="component" value="Chromosome 3"/>
</dbReference>
<evidence type="ECO:0000313" key="1">
    <source>
        <dbReference type="EMBL" id="KAI4466357.1"/>
    </source>
</evidence>
<evidence type="ECO:0000313" key="2">
    <source>
        <dbReference type="Proteomes" id="UP001056778"/>
    </source>
</evidence>
<dbReference type="EMBL" id="CM043017">
    <property type="protein sequence ID" value="KAI4466357.1"/>
    <property type="molecule type" value="Genomic_DNA"/>
</dbReference>
<sequence>MSSCLNPNVIIGAQCIQANTSMGPPQHTVSMHQQVAAQGGQVLQTQGGQVLAAAQTNNTTITTMSPLQQAQATTHPQQISTDWGHSRVQVIQQPLQNPTYLQHLYNGQGQLLVPGNIQLHPGINPQQIQVITKPFQGNQLAPHMLTTAQGKQVLQGSQAATFPGYTTIPTIPTTQNQQTLVFSQLGVISSQPNIIPTHSAPGTAIAQQKPQEMHKVMGGQKVIQKVTSNGGAVTVAPQQQGQCVQVSQAMLGTQPTAQIISPIQPNGQPMQFAPWQFPQVWTTNGLQSSTLLAAPNPIFIRGTQPDGTPGMFIQQSPQATTIQTQQNPTLAAPGTMQQIGAKPRPTNENIQPKQPTSRPLNILPSNAANIRPASSVSTQTIGAQAQVRLNLNFFVLNKIGSRNCWKNSIKIAQKLNICLVICILNIQLSATSILHLRNYSLHSIFTKYLIQGIQQQQIITGDRPIMPVVSMSTQQTAQPVQQLQQTIPGTLPQGLPLQPNLAVTQQMQMGVQQIHPLTQMTQSGAIIGQIQAAPAAIPQVTASPTQIQQIQQNGQTITISTPPQQVPLPATVPPVKEETNATEATTVDSVTQSVGTTIEVPKENGIEVAPAQPAEIKNVEVEQKPIVNGIDSSNATGMQPARFPVQSRPNPQYEPG</sequence>
<protein>
    <submittedName>
        <fullName evidence="1">Polycomb group protein</fullName>
    </submittedName>
</protein>